<dbReference type="SUPFAM" id="SSF49899">
    <property type="entry name" value="Concanavalin A-like lectins/glucanases"/>
    <property type="match status" value="1"/>
</dbReference>
<reference evidence="13" key="1">
    <citation type="submission" date="2021-01" db="UniProtKB">
        <authorList>
            <consortium name="EnsemblMetazoa"/>
        </authorList>
    </citation>
    <scope>IDENTIFICATION</scope>
</reference>
<feature type="region of interest" description="Disordered" evidence="10">
    <location>
        <begin position="697"/>
        <end position="750"/>
    </location>
</feature>
<evidence type="ECO:0000256" key="9">
    <source>
        <dbReference type="RuleBase" id="RU361183"/>
    </source>
</evidence>
<dbReference type="PRINTS" id="PR00480">
    <property type="entry name" value="ASTACIN"/>
</dbReference>
<keyword evidence="7" id="KW-0325">Glycoprotein</keyword>
<feature type="domain" description="Peptidase M12A" evidence="12">
    <location>
        <begin position="223"/>
        <end position="419"/>
    </location>
</feature>
<keyword evidence="3 8" id="KW-0378">Hydrolase</keyword>
<feature type="binding site" evidence="8">
    <location>
        <position position="315"/>
    </location>
    <ligand>
        <name>Zn(2+)</name>
        <dbReference type="ChEBI" id="CHEBI:29105"/>
        <note>catalytic</note>
    </ligand>
</feature>
<dbReference type="PROSITE" id="PS51864">
    <property type="entry name" value="ASTACIN"/>
    <property type="match status" value="1"/>
</dbReference>
<dbReference type="GO" id="GO:0006508">
    <property type="term" value="P:proteolysis"/>
    <property type="evidence" value="ECO:0007669"/>
    <property type="project" value="UniProtKB-KW"/>
</dbReference>
<keyword evidence="2 8" id="KW-0479">Metal-binding</keyword>
<evidence type="ECO:0000256" key="1">
    <source>
        <dbReference type="ARBA" id="ARBA00022670"/>
    </source>
</evidence>
<dbReference type="GO" id="GO:0016020">
    <property type="term" value="C:membrane"/>
    <property type="evidence" value="ECO:0007669"/>
    <property type="project" value="InterPro"/>
</dbReference>
<feature type="chain" id="PRO_5029939947" description="Metalloendopeptidase" evidence="9">
    <location>
        <begin position="19"/>
        <end position="866"/>
    </location>
</feature>
<dbReference type="InterPro" id="IPR036383">
    <property type="entry name" value="TSP1_rpt_sf"/>
</dbReference>
<evidence type="ECO:0000256" key="8">
    <source>
        <dbReference type="PROSITE-ProRule" id="PRU01211"/>
    </source>
</evidence>
<dbReference type="InterPro" id="IPR000884">
    <property type="entry name" value="TSP1_rpt"/>
</dbReference>
<dbReference type="EC" id="3.4.24.-" evidence="9"/>
<evidence type="ECO:0000256" key="4">
    <source>
        <dbReference type="ARBA" id="ARBA00022833"/>
    </source>
</evidence>
<feature type="compositionally biased region" description="Basic and acidic residues" evidence="10">
    <location>
        <begin position="24"/>
        <end position="55"/>
    </location>
</feature>
<dbReference type="InterPro" id="IPR000998">
    <property type="entry name" value="MAM_dom"/>
</dbReference>
<feature type="region of interest" description="Disordered" evidence="10">
    <location>
        <begin position="24"/>
        <end position="111"/>
    </location>
</feature>
<dbReference type="PANTHER" id="PTHR10127">
    <property type="entry name" value="DISCOIDIN, CUB, EGF, LAMININ , AND ZINC METALLOPROTEASE DOMAIN CONTAINING"/>
    <property type="match status" value="1"/>
</dbReference>
<keyword evidence="1 8" id="KW-0645">Protease</keyword>
<keyword evidence="5 8" id="KW-0482">Metalloprotease</keyword>
<feature type="disulfide bond" evidence="8">
    <location>
        <begin position="285"/>
        <end position="307"/>
    </location>
</feature>
<dbReference type="SUPFAM" id="SSF55486">
    <property type="entry name" value="Metalloproteases ('zincins'), catalytic domain"/>
    <property type="match status" value="1"/>
</dbReference>
<feature type="binding site" evidence="8">
    <location>
        <position position="319"/>
    </location>
    <ligand>
        <name>Zn(2+)</name>
        <dbReference type="ChEBI" id="CHEBI:29105"/>
        <note>catalytic</note>
    </ligand>
</feature>
<dbReference type="AlphaFoldDB" id="A0A7M5UFB8"/>
<dbReference type="Pfam" id="PF00629">
    <property type="entry name" value="MAM"/>
    <property type="match status" value="1"/>
</dbReference>
<sequence>MRLSILVLFLVVFVVVYSKPNGSHKVEEVDKEDHLLERRGKKDKVKADKEKEKEKAGKKKEKTQKEKEKQKEKAEKEKEKEKEKAEKEKEKEKEKAEKEKEKAEKEKEKEAEKLRKKLEKERKKAEKKEKWHKVEEMLANNGDLGVDDDDLEKHYPKKLKEKKKEGKKVKKSEHDTFENNYGRYKNRTGISVMENLNAINNAHDQQLDEVDMIDLRPPQSKRDAMRDQMYLWIDRVVPYVIDPALKDGTDTIVDAMNEIQSASCIQFVPYTGQSNWIKFVSSSGCWSSVGRKFWVSGYQELSLGSGCLFKGIIIHELLHSLGFYHEQSRYDRDENVEIFWENIPETNQHNFDRQKELRVSGLGTQYDAQSIMHYGKFAFAKDPSKPTIVKLSNPETSIGQRDHLSDTDKEQLNLLYSCTSTDKQGWSNWSEYGPCTKEGRRERSRFCMHPTDKTSCPNPTNTMYLHYGVDTEVQTGCAYYQDGHWGRWSSWGSCSVTCAFGTKSRTRKCDDPAPSTNGAPCKGISVQSARCEMISCDAGPYDCKFETQTTPTCKWTKDLNADFQWRRHTGSTPSSSTGPSGDHTSGTGYYMYIESSSPAMVGYKARLVSPQIKAGVHCLAFWYNMYGFSTGSLNVYLEGSQEQLFTLSGDQLKDWHLKRLNIDSAGDFKIVIEAVRGSSFQGDIAIDDIKVKDGPCFAPPTPLPTTTEETTTTEPPTTTTEPPTTTTSTTTPLPTTTTTTELTTTPEPHIPEAVPVGCYKDFGYIDSKRPFSKYKDLSSIVIWSADVEFAKNNFKDVVGNCSAYARANGYQHFAIQYYYECWTGANEEINYGRDGESVGCWPQVDQNAGPFLIGQDYSNMVYRWED</sequence>
<evidence type="ECO:0000256" key="2">
    <source>
        <dbReference type="ARBA" id="ARBA00022723"/>
    </source>
</evidence>
<feature type="compositionally biased region" description="Low complexity" evidence="10">
    <location>
        <begin position="704"/>
        <end position="747"/>
    </location>
</feature>
<dbReference type="RefSeq" id="XP_066916825.1">
    <property type="nucleotide sequence ID" value="XM_067060724.1"/>
</dbReference>
<evidence type="ECO:0000259" key="11">
    <source>
        <dbReference type="PROSITE" id="PS50060"/>
    </source>
</evidence>
<dbReference type="SUPFAM" id="SSF82895">
    <property type="entry name" value="TSP-1 type 1 repeat"/>
    <property type="match status" value="1"/>
</dbReference>
<dbReference type="GO" id="GO:0008270">
    <property type="term" value="F:zinc ion binding"/>
    <property type="evidence" value="ECO:0007669"/>
    <property type="project" value="UniProtKB-UniRule"/>
</dbReference>
<proteinExistence type="predicted"/>
<dbReference type="SMART" id="SM00235">
    <property type="entry name" value="ZnMc"/>
    <property type="match status" value="1"/>
</dbReference>
<dbReference type="EnsemblMetazoa" id="CLYHEMT009699.1">
    <property type="protein sequence ID" value="CLYHEMP009699.1"/>
    <property type="gene ID" value="CLYHEMG009699"/>
</dbReference>
<accession>A0A7M5UFB8</accession>
<dbReference type="Proteomes" id="UP000594262">
    <property type="component" value="Unplaced"/>
</dbReference>
<dbReference type="CDD" id="cd04280">
    <property type="entry name" value="ZnMc_astacin_like"/>
    <property type="match status" value="1"/>
</dbReference>
<dbReference type="InterPro" id="IPR001506">
    <property type="entry name" value="Peptidase_M12A"/>
</dbReference>
<evidence type="ECO:0000256" key="5">
    <source>
        <dbReference type="ARBA" id="ARBA00023049"/>
    </source>
</evidence>
<evidence type="ECO:0000256" key="7">
    <source>
        <dbReference type="ARBA" id="ARBA00023180"/>
    </source>
</evidence>
<feature type="domain" description="MAM" evidence="11">
    <location>
        <begin position="541"/>
        <end position="698"/>
    </location>
</feature>
<dbReference type="Gene3D" id="2.20.100.10">
    <property type="entry name" value="Thrombospondin type-1 (TSP1) repeat"/>
    <property type="match status" value="1"/>
</dbReference>
<dbReference type="CDD" id="cd06263">
    <property type="entry name" value="MAM"/>
    <property type="match status" value="1"/>
</dbReference>
<keyword evidence="14" id="KW-1185">Reference proteome</keyword>
<dbReference type="OrthoDB" id="291007at2759"/>
<dbReference type="Pfam" id="PF00090">
    <property type="entry name" value="TSP_1"/>
    <property type="match status" value="2"/>
</dbReference>
<dbReference type="SMART" id="SM00209">
    <property type="entry name" value="TSP1"/>
    <property type="match status" value="2"/>
</dbReference>
<feature type="binding site" evidence="8">
    <location>
        <position position="325"/>
    </location>
    <ligand>
        <name>Zn(2+)</name>
        <dbReference type="ChEBI" id="CHEBI:29105"/>
        <note>catalytic</note>
    </ligand>
</feature>
<dbReference type="Gene3D" id="3.40.390.10">
    <property type="entry name" value="Collagenase (Catalytic Domain)"/>
    <property type="match status" value="1"/>
</dbReference>
<dbReference type="InterPro" id="IPR034035">
    <property type="entry name" value="Astacin-like_dom"/>
</dbReference>
<evidence type="ECO:0000256" key="6">
    <source>
        <dbReference type="ARBA" id="ARBA00023157"/>
    </source>
</evidence>
<evidence type="ECO:0000259" key="12">
    <source>
        <dbReference type="PROSITE" id="PS51864"/>
    </source>
</evidence>
<dbReference type="InterPro" id="IPR006026">
    <property type="entry name" value="Peptidase_Metallo"/>
</dbReference>
<dbReference type="PANTHER" id="PTHR10127:SF780">
    <property type="entry name" value="METALLOENDOPEPTIDASE"/>
    <property type="match status" value="1"/>
</dbReference>
<dbReference type="PROSITE" id="PS50060">
    <property type="entry name" value="MAM_2"/>
    <property type="match status" value="1"/>
</dbReference>
<dbReference type="SMART" id="SM00137">
    <property type="entry name" value="MAM"/>
    <property type="match status" value="1"/>
</dbReference>
<dbReference type="FunFam" id="2.20.100.10:FF:000001">
    <property type="entry name" value="semaphorin-5A isoform X1"/>
    <property type="match status" value="1"/>
</dbReference>
<feature type="active site" evidence="8">
    <location>
        <position position="316"/>
    </location>
</feature>
<keyword evidence="6 8" id="KW-1015">Disulfide bond</keyword>
<dbReference type="GO" id="GO:0004222">
    <property type="term" value="F:metalloendopeptidase activity"/>
    <property type="evidence" value="ECO:0007669"/>
    <property type="project" value="UniProtKB-UniRule"/>
</dbReference>
<dbReference type="PROSITE" id="PS50092">
    <property type="entry name" value="TSP1"/>
    <property type="match status" value="1"/>
</dbReference>
<evidence type="ECO:0000313" key="13">
    <source>
        <dbReference type="EnsemblMetazoa" id="CLYHEMP009699.1"/>
    </source>
</evidence>
<feature type="signal peptide" evidence="9">
    <location>
        <begin position="1"/>
        <end position="18"/>
    </location>
</feature>
<dbReference type="Gene3D" id="2.60.120.200">
    <property type="match status" value="1"/>
</dbReference>
<comment type="caution">
    <text evidence="8">Lacks conserved residue(s) required for the propagation of feature annotation.</text>
</comment>
<dbReference type="Pfam" id="PF01400">
    <property type="entry name" value="Astacin"/>
    <property type="match status" value="1"/>
</dbReference>
<evidence type="ECO:0000256" key="3">
    <source>
        <dbReference type="ARBA" id="ARBA00022801"/>
    </source>
</evidence>
<dbReference type="InterPro" id="IPR013320">
    <property type="entry name" value="ConA-like_dom_sf"/>
</dbReference>
<dbReference type="GeneID" id="136803989"/>
<comment type="cofactor">
    <cofactor evidence="8 9">
        <name>Zn(2+)</name>
        <dbReference type="ChEBI" id="CHEBI:29105"/>
    </cofactor>
    <text evidence="8 9">Binds 1 zinc ion per subunit.</text>
</comment>
<dbReference type="InterPro" id="IPR024079">
    <property type="entry name" value="MetalloPept_cat_dom_sf"/>
</dbReference>
<name>A0A7M5UFB8_9CNID</name>
<evidence type="ECO:0000256" key="10">
    <source>
        <dbReference type="SAM" id="MobiDB-lite"/>
    </source>
</evidence>
<protein>
    <recommendedName>
        <fullName evidence="9">Metalloendopeptidase</fullName>
        <ecNumber evidence="9">3.4.24.-</ecNumber>
    </recommendedName>
</protein>
<organism evidence="13 14">
    <name type="scientific">Clytia hemisphaerica</name>
    <dbReference type="NCBI Taxonomy" id="252671"/>
    <lineage>
        <taxon>Eukaryota</taxon>
        <taxon>Metazoa</taxon>
        <taxon>Cnidaria</taxon>
        <taxon>Hydrozoa</taxon>
        <taxon>Hydroidolina</taxon>
        <taxon>Leptothecata</taxon>
        <taxon>Obeliida</taxon>
        <taxon>Clytiidae</taxon>
        <taxon>Clytia</taxon>
    </lineage>
</organism>
<evidence type="ECO:0000313" key="14">
    <source>
        <dbReference type="Proteomes" id="UP000594262"/>
    </source>
</evidence>
<keyword evidence="4 8" id="KW-0862">Zinc</keyword>
<keyword evidence="9" id="KW-0732">Signal</keyword>
<feature type="compositionally biased region" description="Basic and acidic residues" evidence="10">
    <location>
        <begin position="63"/>
        <end position="111"/>
    </location>
</feature>